<dbReference type="EMBL" id="BMKM01000020">
    <property type="protein sequence ID" value="GGE35845.1"/>
    <property type="molecule type" value="Genomic_DNA"/>
</dbReference>
<comment type="caution">
    <text evidence="2">The sequence shown here is derived from an EMBL/GenBank/DDBJ whole genome shotgun (WGS) entry which is preliminary data.</text>
</comment>
<reference evidence="2" key="1">
    <citation type="journal article" date="2014" name="Int. J. Syst. Evol. Microbiol.">
        <title>Complete genome sequence of Corynebacterium casei LMG S-19264T (=DSM 44701T), isolated from a smear-ripened cheese.</title>
        <authorList>
            <consortium name="US DOE Joint Genome Institute (JGI-PGF)"/>
            <person name="Walter F."/>
            <person name="Albersmeier A."/>
            <person name="Kalinowski J."/>
            <person name="Ruckert C."/>
        </authorList>
    </citation>
    <scope>NUCLEOTIDE SEQUENCE</scope>
    <source>
        <strain evidence="2">CGMCC 1.15966</strain>
    </source>
</reference>
<feature type="compositionally biased region" description="Polar residues" evidence="1">
    <location>
        <begin position="1"/>
        <end position="27"/>
    </location>
</feature>
<reference evidence="2" key="2">
    <citation type="submission" date="2020-09" db="EMBL/GenBank/DDBJ databases">
        <authorList>
            <person name="Sun Q."/>
            <person name="Zhou Y."/>
        </authorList>
    </citation>
    <scope>NUCLEOTIDE SEQUENCE</scope>
    <source>
        <strain evidence="2">CGMCC 1.15966</strain>
    </source>
</reference>
<dbReference type="Proteomes" id="UP000614460">
    <property type="component" value="Unassembled WGS sequence"/>
</dbReference>
<sequence>MTIDNMTARGTATSTGKNNRKNGTAINASPKPKVDRTKEAIKLIIRINNTVKTGFISLLCDSSNLRKKGRIT</sequence>
<accession>A0A8H9G3H6</accession>
<evidence type="ECO:0000256" key="1">
    <source>
        <dbReference type="SAM" id="MobiDB-lite"/>
    </source>
</evidence>
<name>A0A8H9G3H6_9SPHI</name>
<keyword evidence="3" id="KW-1185">Reference proteome</keyword>
<evidence type="ECO:0000313" key="2">
    <source>
        <dbReference type="EMBL" id="GGE35845.1"/>
    </source>
</evidence>
<proteinExistence type="predicted"/>
<gene>
    <name evidence="2" type="ORF">GCM10011516_36720</name>
</gene>
<organism evidence="2 3">
    <name type="scientific">Sphingobacterium cellulitidis</name>
    <dbReference type="NCBI Taxonomy" id="1768011"/>
    <lineage>
        <taxon>Bacteria</taxon>
        <taxon>Pseudomonadati</taxon>
        <taxon>Bacteroidota</taxon>
        <taxon>Sphingobacteriia</taxon>
        <taxon>Sphingobacteriales</taxon>
        <taxon>Sphingobacteriaceae</taxon>
        <taxon>Sphingobacterium</taxon>
    </lineage>
</organism>
<dbReference type="AlphaFoldDB" id="A0A8H9G3H6"/>
<evidence type="ECO:0000313" key="3">
    <source>
        <dbReference type="Proteomes" id="UP000614460"/>
    </source>
</evidence>
<feature type="region of interest" description="Disordered" evidence="1">
    <location>
        <begin position="1"/>
        <end position="33"/>
    </location>
</feature>
<protein>
    <submittedName>
        <fullName evidence="2">Uncharacterized protein</fullName>
    </submittedName>
</protein>